<dbReference type="AlphaFoldDB" id="A0A813YP59"/>
<protein>
    <recommendedName>
        <fullName evidence="3">ATP-dependent DNA helicase PIF1</fullName>
    </recommendedName>
</protein>
<keyword evidence="2" id="KW-1185">Reference proteome</keyword>
<organism evidence="1 2">
    <name type="scientific">Brachionus calyciflorus</name>
    <dbReference type="NCBI Taxonomy" id="104777"/>
    <lineage>
        <taxon>Eukaryota</taxon>
        <taxon>Metazoa</taxon>
        <taxon>Spiralia</taxon>
        <taxon>Gnathifera</taxon>
        <taxon>Rotifera</taxon>
        <taxon>Eurotatoria</taxon>
        <taxon>Monogononta</taxon>
        <taxon>Pseudotrocha</taxon>
        <taxon>Ploima</taxon>
        <taxon>Brachionidae</taxon>
        <taxon>Brachionus</taxon>
    </lineage>
</organism>
<dbReference type="CDD" id="cd18809">
    <property type="entry name" value="SF1_C_RecD"/>
    <property type="match status" value="1"/>
</dbReference>
<evidence type="ECO:0000313" key="2">
    <source>
        <dbReference type="Proteomes" id="UP000663879"/>
    </source>
</evidence>
<evidence type="ECO:0000313" key="1">
    <source>
        <dbReference type="EMBL" id="CAF0886973.1"/>
    </source>
</evidence>
<name>A0A813YP59_9BILA</name>
<evidence type="ECO:0008006" key="3">
    <source>
        <dbReference type="Google" id="ProtNLM"/>
    </source>
</evidence>
<comment type="caution">
    <text evidence="1">The sequence shown here is derived from an EMBL/GenBank/DDBJ whole genome shotgun (WGS) entry which is preliminary data.</text>
</comment>
<dbReference type="Proteomes" id="UP000663879">
    <property type="component" value="Unassembled WGS sequence"/>
</dbReference>
<dbReference type="PANTHER" id="PTHR47642:SF6">
    <property type="entry name" value="ATP-DEPENDENT DNA HELICASE"/>
    <property type="match status" value="1"/>
</dbReference>
<dbReference type="InterPro" id="IPR051055">
    <property type="entry name" value="PIF1_helicase"/>
</dbReference>
<dbReference type="EMBL" id="CAJNOC010001730">
    <property type="protein sequence ID" value="CAF0886973.1"/>
    <property type="molecule type" value="Genomic_DNA"/>
</dbReference>
<gene>
    <name evidence="1" type="ORF">OXX778_LOCUS10710</name>
</gene>
<sequence>MKFETVVMLEKVERQTNISGDSRQTKFIDLLPRCRNGQNTVEDWELLLENSVNLINIQIFSDATRLYLENEKVDKYNNERLSQLNMPIINFLAINSSPAARKLDSDQFGGLANSLYCAINSKVYLTANVWTNTGLVNSACGIIRDIIVAEDYKPGNLPEAILIEFSEYSGPQFFDDDEPEKKNIIPINPISFYCKTVNATRTQIPIRLGYGMTIHKSQGQTLTKAIIDLGKSEKSLGLTFVALSRLKNINDFIIVPFPYDRLTKIKNSINLIPRLNEEKRLNELIEKTLLNFKELLPN</sequence>
<accession>A0A813YP59</accession>
<dbReference type="Gene3D" id="3.40.50.300">
    <property type="entry name" value="P-loop containing nucleotide triphosphate hydrolases"/>
    <property type="match status" value="1"/>
</dbReference>
<dbReference type="PANTHER" id="PTHR47642">
    <property type="entry name" value="ATP-DEPENDENT DNA HELICASE"/>
    <property type="match status" value="1"/>
</dbReference>
<proteinExistence type="predicted"/>
<reference evidence="1" key="1">
    <citation type="submission" date="2021-02" db="EMBL/GenBank/DDBJ databases">
        <authorList>
            <person name="Nowell W R."/>
        </authorList>
    </citation>
    <scope>NUCLEOTIDE SEQUENCE</scope>
    <source>
        <strain evidence="1">Ploen Becks lab</strain>
    </source>
</reference>
<dbReference type="SUPFAM" id="SSF52540">
    <property type="entry name" value="P-loop containing nucleoside triphosphate hydrolases"/>
    <property type="match status" value="1"/>
</dbReference>
<dbReference type="InterPro" id="IPR027417">
    <property type="entry name" value="P-loop_NTPase"/>
</dbReference>
<dbReference type="OrthoDB" id="7470624at2759"/>